<accession>A0ABV5AP16</accession>
<name>A0ABV5AP16_9BACL</name>
<dbReference type="EMBL" id="JBDXSU010000044">
    <property type="protein sequence ID" value="MFB5193172.1"/>
    <property type="molecule type" value="Genomic_DNA"/>
</dbReference>
<keyword evidence="3" id="KW-1185">Reference proteome</keyword>
<reference evidence="2 3" key="1">
    <citation type="journal article" date="2024" name="Int. J. Mol. Sci.">
        <title>Exploration of Alicyclobacillus spp. Genome in Search of Antibiotic Resistance.</title>
        <authorList>
            <person name="Bucka-Kolendo J."/>
            <person name="Kiousi D.E."/>
            <person name="Dekowska A."/>
            <person name="Mikolajczuk-Szczyrba A."/>
            <person name="Karadedos D.M."/>
            <person name="Michael P."/>
            <person name="Galanis A."/>
            <person name="Sokolowska B."/>
        </authorList>
    </citation>
    <scope>NUCLEOTIDE SEQUENCE [LARGE SCALE GENOMIC DNA]</scope>
    <source>
        <strain evidence="2 3">KKP 3000</strain>
    </source>
</reference>
<sequence length="65" mass="7550">MSYQELPDVLTMTDVAKYLRIGRTKAYELAYNPDFPAIRIGRCVRVTKDAFLRWCNETPPLKQNA</sequence>
<evidence type="ECO:0000313" key="2">
    <source>
        <dbReference type="EMBL" id="MFB5193172.1"/>
    </source>
</evidence>
<feature type="domain" description="Helix-turn-helix" evidence="1">
    <location>
        <begin position="9"/>
        <end position="56"/>
    </location>
</feature>
<dbReference type="Proteomes" id="UP001579974">
    <property type="component" value="Unassembled WGS sequence"/>
</dbReference>
<protein>
    <submittedName>
        <fullName evidence="2">Helix-turn-helix domain-containing protein</fullName>
    </submittedName>
</protein>
<evidence type="ECO:0000313" key="3">
    <source>
        <dbReference type="Proteomes" id="UP001579974"/>
    </source>
</evidence>
<dbReference type="NCBIfam" id="TIGR01764">
    <property type="entry name" value="excise"/>
    <property type="match status" value="1"/>
</dbReference>
<comment type="caution">
    <text evidence="2">The sequence shown here is derived from an EMBL/GenBank/DDBJ whole genome shotgun (WGS) entry which is preliminary data.</text>
</comment>
<dbReference type="Pfam" id="PF12728">
    <property type="entry name" value="HTH_17"/>
    <property type="match status" value="1"/>
</dbReference>
<organism evidence="2 3">
    <name type="scientific">Alicyclobacillus fastidiosus</name>
    <dbReference type="NCBI Taxonomy" id="392011"/>
    <lineage>
        <taxon>Bacteria</taxon>
        <taxon>Bacillati</taxon>
        <taxon>Bacillota</taxon>
        <taxon>Bacilli</taxon>
        <taxon>Bacillales</taxon>
        <taxon>Alicyclobacillaceae</taxon>
        <taxon>Alicyclobacillus</taxon>
    </lineage>
</organism>
<dbReference type="RefSeq" id="WP_275473494.1">
    <property type="nucleotide sequence ID" value="NZ_CP162940.1"/>
</dbReference>
<proteinExistence type="predicted"/>
<dbReference type="InterPro" id="IPR041657">
    <property type="entry name" value="HTH_17"/>
</dbReference>
<evidence type="ECO:0000259" key="1">
    <source>
        <dbReference type="Pfam" id="PF12728"/>
    </source>
</evidence>
<dbReference type="InterPro" id="IPR010093">
    <property type="entry name" value="SinI_DNA-bd"/>
</dbReference>
<gene>
    <name evidence="2" type="ORF">KKP3000_003118</name>
</gene>